<proteinExistence type="predicted"/>
<protein>
    <submittedName>
        <fullName evidence="1">Uncharacterized protein</fullName>
    </submittedName>
</protein>
<dbReference type="AlphaFoldDB" id="U5C4X7"/>
<reference evidence="1 2" key="1">
    <citation type="journal article" date="2013" name="Genome Announc.">
        <title>Draft Genome Sequence of the Psychrophilic and Alkaliphilic Rhodonellum psychrophilum Strain GCM71T.</title>
        <authorList>
            <person name="Hauptmann A.L."/>
            <person name="Glaring M.A."/>
            <person name="Hallin P.F."/>
            <person name="Prieme A."/>
            <person name="Stougaard P."/>
        </authorList>
    </citation>
    <scope>NUCLEOTIDE SEQUENCE [LARGE SCALE GENOMIC DNA]</scope>
    <source>
        <strain evidence="1 2">GCM71</strain>
    </source>
</reference>
<evidence type="ECO:0000313" key="2">
    <source>
        <dbReference type="Proteomes" id="UP000016843"/>
    </source>
</evidence>
<organism evidence="1 2">
    <name type="scientific">Rhodonellum psychrophilum GCM71 = DSM 17998</name>
    <dbReference type="NCBI Taxonomy" id="1123057"/>
    <lineage>
        <taxon>Bacteria</taxon>
        <taxon>Pseudomonadati</taxon>
        <taxon>Bacteroidota</taxon>
        <taxon>Cytophagia</taxon>
        <taxon>Cytophagales</taxon>
        <taxon>Cytophagaceae</taxon>
        <taxon>Rhodonellum</taxon>
    </lineage>
</organism>
<dbReference type="EMBL" id="AWXR01000015">
    <property type="protein sequence ID" value="ERM83262.1"/>
    <property type="molecule type" value="Genomic_DNA"/>
</dbReference>
<dbReference type="Proteomes" id="UP000016843">
    <property type="component" value="Unassembled WGS sequence"/>
</dbReference>
<dbReference type="eggNOG" id="ENOG502ZUFE">
    <property type="taxonomic scope" value="Bacteria"/>
</dbReference>
<evidence type="ECO:0000313" key="1">
    <source>
        <dbReference type="EMBL" id="ERM83262.1"/>
    </source>
</evidence>
<comment type="caution">
    <text evidence="1">The sequence shown here is derived from an EMBL/GenBank/DDBJ whole genome shotgun (WGS) entry which is preliminary data.</text>
</comment>
<name>U5C4X7_9BACT</name>
<keyword evidence="2" id="KW-1185">Reference proteome</keyword>
<gene>
    <name evidence="1" type="ORF">P872_16420</name>
</gene>
<accession>U5C4X7</accession>
<sequence>MIMSEASLEGRFIGKPDGVMNEEVSMKKINNRKMMSVIDDMLKLDSILFLD</sequence>